<gene>
    <name evidence="2" type="ORF">C2G38_2187845</name>
</gene>
<accession>A0A397V4C5</accession>
<feature type="region of interest" description="Disordered" evidence="1">
    <location>
        <begin position="22"/>
        <end position="92"/>
    </location>
</feature>
<evidence type="ECO:0000313" key="3">
    <source>
        <dbReference type="Proteomes" id="UP000266673"/>
    </source>
</evidence>
<keyword evidence="3" id="KW-1185">Reference proteome</keyword>
<organism evidence="2 3">
    <name type="scientific">Gigaspora rosea</name>
    <dbReference type="NCBI Taxonomy" id="44941"/>
    <lineage>
        <taxon>Eukaryota</taxon>
        <taxon>Fungi</taxon>
        <taxon>Fungi incertae sedis</taxon>
        <taxon>Mucoromycota</taxon>
        <taxon>Glomeromycotina</taxon>
        <taxon>Glomeromycetes</taxon>
        <taxon>Diversisporales</taxon>
        <taxon>Gigasporaceae</taxon>
        <taxon>Gigaspora</taxon>
    </lineage>
</organism>
<name>A0A397V4C5_9GLOM</name>
<evidence type="ECO:0000313" key="2">
    <source>
        <dbReference type="EMBL" id="RIB17255.1"/>
    </source>
</evidence>
<feature type="compositionally biased region" description="Basic residues" evidence="1">
    <location>
        <begin position="36"/>
        <end position="50"/>
    </location>
</feature>
<dbReference type="EMBL" id="QKWP01000620">
    <property type="protein sequence ID" value="RIB17255.1"/>
    <property type="molecule type" value="Genomic_DNA"/>
</dbReference>
<dbReference type="AlphaFoldDB" id="A0A397V4C5"/>
<dbReference type="Proteomes" id="UP000266673">
    <property type="component" value="Unassembled WGS sequence"/>
</dbReference>
<reference evidence="2 3" key="1">
    <citation type="submission" date="2018-06" db="EMBL/GenBank/DDBJ databases">
        <title>Comparative genomics reveals the genomic features of Rhizophagus irregularis, R. cerebriforme, R. diaphanum and Gigaspora rosea, and their symbiotic lifestyle signature.</title>
        <authorList>
            <person name="Morin E."/>
            <person name="San Clemente H."/>
            <person name="Chen E.C.H."/>
            <person name="De La Providencia I."/>
            <person name="Hainaut M."/>
            <person name="Kuo A."/>
            <person name="Kohler A."/>
            <person name="Murat C."/>
            <person name="Tang N."/>
            <person name="Roy S."/>
            <person name="Loubradou J."/>
            <person name="Henrissat B."/>
            <person name="Grigoriev I.V."/>
            <person name="Corradi N."/>
            <person name="Roux C."/>
            <person name="Martin F.M."/>
        </authorList>
    </citation>
    <scope>NUCLEOTIDE SEQUENCE [LARGE SCALE GENOMIC DNA]</scope>
    <source>
        <strain evidence="2 3">DAOM 194757</strain>
    </source>
</reference>
<evidence type="ECO:0000256" key="1">
    <source>
        <dbReference type="SAM" id="MobiDB-lite"/>
    </source>
</evidence>
<feature type="compositionally biased region" description="Low complexity" evidence="1">
    <location>
        <begin position="24"/>
        <end position="35"/>
    </location>
</feature>
<sequence length="92" mass="10786">MTNRKLKTNKNEKKYCDLLIVPFSSPNTHSNTNSRTRNKARSYKKKKKKGTQTDKGFYTKRNTISDNEKVNAKKKQMSKSAKKQARQHQRPN</sequence>
<proteinExistence type="predicted"/>
<protein>
    <submittedName>
        <fullName evidence="2">Uncharacterized protein</fullName>
    </submittedName>
</protein>
<comment type="caution">
    <text evidence="2">The sequence shown here is derived from an EMBL/GenBank/DDBJ whole genome shotgun (WGS) entry which is preliminary data.</text>
</comment>
<feature type="compositionally biased region" description="Basic residues" evidence="1">
    <location>
        <begin position="72"/>
        <end position="92"/>
    </location>
</feature>